<reference evidence="1 4" key="2">
    <citation type="submission" date="2017-05" db="EMBL/GenBank/DDBJ databases">
        <title>Complete and WGS of Bordetella genogroups.</title>
        <authorList>
            <person name="Spilker T."/>
            <person name="LiPuma J."/>
        </authorList>
    </citation>
    <scope>NUCLEOTIDE SEQUENCE [LARGE SCALE GENOMIC DNA]</scope>
    <source>
        <strain evidence="1 4">AU17610</strain>
    </source>
</reference>
<dbReference type="InterPro" id="IPR010319">
    <property type="entry name" value="Transglutaminase-like_Cys_pept"/>
</dbReference>
<comment type="caution">
    <text evidence="1">The sequence shown here is derived from an EMBL/GenBank/DDBJ whole genome shotgun (WGS) entry which is preliminary data.</text>
</comment>
<sequence length="227" mass="25258">MPSPRRSRRLPPLCRWVLLCLALAWSGSFALEIDAQRLQSLAASRYGARGEQAMASWLALLRTPPPAADRERLRMANAFWNTHLRSGEDPAIWGQPDYWATPLESLGKGAGDCEDFVIGKYFTLVALGVAPQKLRFIYVRARLGGPGSSDQVAHMVLGYYETPNAVPLVLDSLISPILPATERRDLTPVFSFNAEGVYVDGRAAAPVDRLGRWRDLLQRMEREGIRP</sequence>
<evidence type="ECO:0000313" key="3">
    <source>
        <dbReference type="Proteomes" id="UP000216354"/>
    </source>
</evidence>
<protein>
    <submittedName>
        <fullName evidence="1">Transglutaminase</fullName>
    </submittedName>
</protein>
<dbReference type="Proteomes" id="UP000216354">
    <property type="component" value="Unassembled WGS sequence"/>
</dbReference>
<organism evidence="1 4">
    <name type="scientific">Bordetella genomosp. 1</name>
    <dbReference type="NCBI Taxonomy" id="1395607"/>
    <lineage>
        <taxon>Bacteria</taxon>
        <taxon>Pseudomonadati</taxon>
        <taxon>Pseudomonadota</taxon>
        <taxon>Betaproteobacteria</taxon>
        <taxon>Burkholderiales</taxon>
        <taxon>Alcaligenaceae</taxon>
        <taxon>Bordetella</taxon>
    </lineage>
</organism>
<proteinExistence type="predicted"/>
<evidence type="ECO:0000313" key="4">
    <source>
        <dbReference type="Proteomes" id="UP000217005"/>
    </source>
</evidence>
<dbReference type="EMBL" id="NEVL01000003">
    <property type="protein sequence ID" value="OZI36759.1"/>
    <property type="molecule type" value="Genomic_DNA"/>
</dbReference>
<dbReference type="PANTHER" id="PTHR39327">
    <property type="match status" value="1"/>
</dbReference>
<dbReference type="Gene3D" id="3.10.620.30">
    <property type="match status" value="1"/>
</dbReference>
<evidence type="ECO:0000313" key="1">
    <source>
        <dbReference type="EMBL" id="OZI36759.1"/>
    </source>
</evidence>
<dbReference type="RefSeq" id="WP_094827563.1">
    <property type="nucleotide sequence ID" value="NZ_NEVL01000003.1"/>
</dbReference>
<dbReference type="Pfam" id="PF06035">
    <property type="entry name" value="Peptidase_C93"/>
    <property type="match status" value="1"/>
</dbReference>
<evidence type="ECO:0000313" key="2">
    <source>
        <dbReference type="EMBL" id="OZI58110.1"/>
    </source>
</evidence>
<keyword evidence="3" id="KW-1185">Reference proteome</keyword>
<reference evidence="2 3" key="1">
    <citation type="submission" date="2017-05" db="EMBL/GenBank/DDBJ databases">
        <title>Complete and WGS of Bordetella genogroups.</title>
        <authorList>
            <person name="Spilker T."/>
            <person name="Lipuma J."/>
        </authorList>
    </citation>
    <scope>NUCLEOTIDE SEQUENCE [LARGE SCALE GENOMIC DNA]</scope>
    <source>
        <strain evidence="2 3">AU9795</strain>
    </source>
</reference>
<dbReference type="Proteomes" id="UP000217005">
    <property type="component" value="Unassembled WGS sequence"/>
</dbReference>
<name>A0A261SH59_9BORD</name>
<dbReference type="AlphaFoldDB" id="A0A261SH59"/>
<dbReference type="PANTHER" id="PTHR39327:SF1">
    <property type="entry name" value="BLR5470 PROTEIN"/>
    <property type="match status" value="1"/>
</dbReference>
<gene>
    <name evidence="2" type="ORF">CAL27_20500</name>
    <name evidence="1" type="ORF">CEG14_15100</name>
</gene>
<dbReference type="EMBL" id="NEVR01000005">
    <property type="protein sequence ID" value="OZI58110.1"/>
    <property type="molecule type" value="Genomic_DNA"/>
</dbReference>
<accession>A0A261SH59</accession>
<dbReference type="OrthoDB" id="5401788at2"/>